<evidence type="ECO:0000313" key="6">
    <source>
        <dbReference type="Proteomes" id="UP000242188"/>
    </source>
</evidence>
<dbReference type="AlphaFoldDB" id="A0A210PKP7"/>
<dbReference type="InterPro" id="IPR002048">
    <property type="entry name" value="EF_hand_dom"/>
</dbReference>
<name>A0A210PKP7_MIZYE</name>
<dbReference type="PANTHER" id="PTHR23048">
    <property type="entry name" value="MYOSIN LIGHT CHAIN 1, 3"/>
    <property type="match status" value="1"/>
</dbReference>
<dbReference type="Pfam" id="PF13499">
    <property type="entry name" value="EF-hand_7"/>
    <property type="match status" value="2"/>
</dbReference>
<dbReference type="GO" id="GO:0016460">
    <property type="term" value="C:myosin II complex"/>
    <property type="evidence" value="ECO:0007669"/>
    <property type="project" value="TreeGrafter"/>
</dbReference>
<dbReference type="Proteomes" id="UP000242188">
    <property type="component" value="Unassembled WGS sequence"/>
</dbReference>
<reference evidence="5 6" key="1">
    <citation type="journal article" date="2017" name="Nat. Ecol. Evol.">
        <title>Scallop genome provides insights into evolution of bilaterian karyotype and development.</title>
        <authorList>
            <person name="Wang S."/>
            <person name="Zhang J."/>
            <person name="Jiao W."/>
            <person name="Li J."/>
            <person name="Xun X."/>
            <person name="Sun Y."/>
            <person name="Guo X."/>
            <person name="Huan P."/>
            <person name="Dong B."/>
            <person name="Zhang L."/>
            <person name="Hu X."/>
            <person name="Sun X."/>
            <person name="Wang J."/>
            <person name="Zhao C."/>
            <person name="Wang Y."/>
            <person name="Wang D."/>
            <person name="Huang X."/>
            <person name="Wang R."/>
            <person name="Lv J."/>
            <person name="Li Y."/>
            <person name="Zhang Z."/>
            <person name="Liu B."/>
            <person name="Lu W."/>
            <person name="Hui Y."/>
            <person name="Liang J."/>
            <person name="Zhou Z."/>
            <person name="Hou R."/>
            <person name="Li X."/>
            <person name="Liu Y."/>
            <person name="Li H."/>
            <person name="Ning X."/>
            <person name="Lin Y."/>
            <person name="Zhao L."/>
            <person name="Xing Q."/>
            <person name="Dou J."/>
            <person name="Li Y."/>
            <person name="Mao J."/>
            <person name="Guo H."/>
            <person name="Dou H."/>
            <person name="Li T."/>
            <person name="Mu C."/>
            <person name="Jiang W."/>
            <person name="Fu Q."/>
            <person name="Fu X."/>
            <person name="Miao Y."/>
            <person name="Liu J."/>
            <person name="Yu Q."/>
            <person name="Li R."/>
            <person name="Liao H."/>
            <person name="Li X."/>
            <person name="Kong Y."/>
            <person name="Jiang Z."/>
            <person name="Chourrout D."/>
            <person name="Li R."/>
            <person name="Bao Z."/>
        </authorList>
    </citation>
    <scope>NUCLEOTIDE SEQUENCE [LARGE SCALE GENOMIC DNA]</scope>
    <source>
        <strain evidence="5 6">PY_sf001</strain>
    </source>
</reference>
<sequence length="196" mass="22540">MNVSGFSPEKRVQDYNSVLLYVPTDFVRQCLKLVLLRLRGRIFKFPTYASYFFHVGLRETFKMFDLDNSGKVTAENLTLVMRALGQNPTKVEVEDLLKDKDIDGDGMINFDDFTKMMRVKMATTEVEAELSHAFKMFDRDNSGKINFEELRVALTCIGEKLTDDEVKDMLAEADRNGDGEIDYEGKSTRQKISLYK</sequence>
<dbReference type="SUPFAM" id="SSF47473">
    <property type="entry name" value="EF-hand"/>
    <property type="match status" value="1"/>
</dbReference>
<keyword evidence="2" id="KW-0106">Calcium</keyword>
<gene>
    <name evidence="5" type="ORF">KP79_PYT09751</name>
</gene>
<dbReference type="InterPro" id="IPR050230">
    <property type="entry name" value="CALM/Myosin/TropC-like"/>
</dbReference>
<feature type="domain" description="EF-hand" evidence="4">
    <location>
        <begin position="88"/>
        <end position="123"/>
    </location>
</feature>
<comment type="caution">
    <text evidence="5">The sequence shown here is derived from an EMBL/GenBank/DDBJ whole genome shotgun (WGS) entry which is preliminary data.</text>
</comment>
<organism evidence="5 6">
    <name type="scientific">Mizuhopecten yessoensis</name>
    <name type="common">Japanese scallop</name>
    <name type="synonym">Patinopecten yessoensis</name>
    <dbReference type="NCBI Taxonomy" id="6573"/>
    <lineage>
        <taxon>Eukaryota</taxon>
        <taxon>Metazoa</taxon>
        <taxon>Spiralia</taxon>
        <taxon>Lophotrochozoa</taxon>
        <taxon>Mollusca</taxon>
        <taxon>Bivalvia</taxon>
        <taxon>Autobranchia</taxon>
        <taxon>Pteriomorphia</taxon>
        <taxon>Pectinida</taxon>
        <taxon>Pectinoidea</taxon>
        <taxon>Pectinidae</taxon>
        <taxon>Mizuhopecten</taxon>
    </lineage>
</organism>
<dbReference type="PANTHER" id="PTHR23048:SF0">
    <property type="entry name" value="CALMODULIN LIKE 3"/>
    <property type="match status" value="1"/>
</dbReference>
<evidence type="ECO:0000256" key="2">
    <source>
        <dbReference type="ARBA" id="ARBA00022837"/>
    </source>
</evidence>
<evidence type="ECO:0000256" key="3">
    <source>
        <dbReference type="ARBA" id="ARBA00023179"/>
    </source>
</evidence>
<dbReference type="InterPro" id="IPR011992">
    <property type="entry name" value="EF-hand-dom_pair"/>
</dbReference>
<evidence type="ECO:0000256" key="1">
    <source>
        <dbReference type="ARBA" id="ARBA00022737"/>
    </source>
</evidence>
<dbReference type="PROSITE" id="PS00018">
    <property type="entry name" value="EF_HAND_1"/>
    <property type="match status" value="2"/>
</dbReference>
<dbReference type="FunFam" id="1.10.238.10:FF:000001">
    <property type="entry name" value="Calmodulin 1"/>
    <property type="match status" value="1"/>
</dbReference>
<feature type="domain" description="EF-hand" evidence="4">
    <location>
        <begin position="125"/>
        <end position="160"/>
    </location>
</feature>
<keyword evidence="3" id="KW-0514">Muscle protein</keyword>
<dbReference type="GO" id="GO:0005509">
    <property type="term" value="F:calcium ion binding"/>
    <property type="evidence" value="ECO:0007669"/>
    <property type="project" value="InterPro"/>
</dbReference>
<keyword evidence="6" id="KW-1185">Reference proteome</keyword>
<feature type="domain" description="EF-hand" evidence="4">
    <location>
        <begin position="57"/>
        <end position="87"/>
    </location>
</feature>
<accession>A0A210PKP7</accession>
<dbReference type="CDD" id="cd00051">
    <property type="entry name" value="EFh"/>
    <property type="match status" value="2"/>
</dbReference>
<dbReference type="InterPro" id="IPR018247">
    <property type="entry name" value="EF_Hand_1_Ca_BS"/>
</dbReference>
<keyword evidence="1" id="KW-0677">Repeat</keyword>
<evidence type="ECO:0000313" key="5">
    <source>
        <dbReference type="EMBL" id="OWF37061.1"/>
    </source>
</evidence>
<protein>
    <submittedName>
        <fullName evidence="5">Calmodulin</fullName>
    </submittedName>
</protein>
<dbReference type="Gene3D" id="1.10.238.10">
    <property type="entry name" value="EF-hand"/>
    <property type="match status" value="2"/>
</dbReference>
<dbReference type="STRING" id="6573.A0A210PKP7"/>
<evidence type="ECO:0000259" key="4">
    <source>
        <dbReference type="PROSITE" id="PS50222"/>
    </source>
</evidence>
<dbReference type="OrthoDB" id="26525at2759"/>
<dbReference type="EMBL" id="NEDP02005595">
    <property type="protein sequence ID" value="OWF37061.1"/>
    <property type="molecule type" value="Genomic_DNA"/>
</dbReference>
<dbReference type="PROSITE" id="PS50222">
    <property type="entry name" value="EF_HAND_2"/>
    <property type="match status" value="3"/>
</dbReference>
<dbReference type="SMART" id="SM00054">
    <property type="entry name" value="EFh"/>
    <property type="match status" value="4"/>
</dbReference>
<proteinExistence type="predicted"/>